<dbReference type="HOGENOM" id="CLU_024219_3_0_1"/>
<evidence type="ECO:0000313" key="7">
    <source>
        <dbReference type="Proteomes" id="UP000027195"/>
    </source>
</evidence>
<dbReference type="InterPro" id="IPR041691">
    <property type="entry name" value="Atg6/beclin_CC"/>
</dbReference>
<dbReference type="GO" id="GO:0043548">
    <property type="term" value="F:phosphatidylinositol 3-kinase binding"/>
    <property type="evidence" value="ECO:0007669"/>
    <property type="project" value="TreeGrafter"/>
</dbReference>
<keyword evidence="2" id="KW-0175">Coiled coil</keyword>
<dbReference type="FunCoup" id="A0A067LVK8">
    <property type="interactions" value="274"/>
</dbReference>
<feature type="region of interest" description="Disordered" evidence="3">
    <location>
        <begin position="148"/>
        <end position="216"/>
    </location>
</feature>
<dbReference type="InterPro" id="IPR040455">
    <property type="entry name" value="Atg6_BARA"/>
</dbReference>
<feature type="compositionally biased region" description="Polar residues" evidence="3">
    <location>
        <begin position="159"/>
        <end position="175"/>
    </location>
</feature>
<gene>
    <name evidence="6" type="ORF">BOTBODRAFT_167285</name>
</gene>
<feature type="compositionally biased region" description="Low complexity" evidence="3">
    <location>
        <begin position="205"/>
        <end position="216"/>
    </location>
</feature>
<feature type="region of interest" description="Disordered" evidence="3">
    <location>
        <begin position="89"/>
        <end position="130"/>
    </location>
</feature>
<dbReference type="GO" id="GO:0045324">
    <property type="term" value="P:late endosome to vacuole transport"/>
    <property type="evidence" value="ECO:0007669"/>
    <property type="project" value="TreeGrafter"/>
</dbReference>
<reference evidence="7" key="1">
    <citation type="journal article" date="2014" name="Proc. Natl. Acad. Sci. U.S.A.">
        <title>Extensive sampling of basidiomycete genomes demonstrates inadequacy of the white-rot/brown-rot paradigm for wood decay fungi.</title>
        <authorList>
            <person name="Riley R."/>
            <person name="Salamov A.A."/>
            <person name="Brown D.W."/>
            <person name="Nagy L.G."/>
            <person name="Floudas D."/>
            <person name="Held B.W."/>
            <person name="Levasseur A."/>
            <person name="Lombard V."/>
            <person name="Morin E."/>
            <person name="Otillar R."/>
            <person name="Lindquist E.A."/>
            <person name="Sun H."/>
            <person name="LaButti K.M."/>
            <person name="Schmutz J."/>
            <person name="Jabbour D."/>
            <person name="Luo H."/>
            <person name="Baker S.E."/>
            <person name="Pisabarro A.G."/>
            <person name="Walton J.D."/>
            <person name="Blanchette R.A."/>
            <person name="Henrissat B."/>
            <person name="Martin F."/>
            <person name="Cullen D."/>
            <person name="Hibbett D.S."/>
            <person name="Grigoriev I.V."/>
        </authorList>
    </citation>
    <scope>NUCLEOTIDE SEQUENCE [LARGE SCALE GENOMIC DNA]</scope>
    <source>
        <strain evidence="7">FD-172 SS1</strain>
    </source>
</reference>
<sequence>MATSIQPRITGKEADNAISATTADYTGLSFVCQQCKQPLQLDPSLAELNPSAHNMLAATLPKSANPRLASATPSQKLSHLTAPSAIQAAFQSVSSSPSSSSRPSMPSSLANRPGANKRRTASSTAGFGPSEALGTESFVMLQDSVVKKIPLSPPPGRRPQNTSLRISSKSYSGNSLAATQPPLTPTPKNTISVPPSPHAPSIPESSNNQPPSHSHNLHSNLRLFTILSSNTELDHPLCADCTLVMLGSLETKLQETRREYDGYVAFEREVKKEREAMASSGSEDDIANRIAKLKLEEEEAVETLRLAEKERAELEAELAELEREEKALEEEEAEFWKQHSENLIKAHDQEAQLSSLRSSYRTATQELTKLSRTNVYNDAFCIGVDGVFATINGLRLGRVGGVVVEWSEINAAWGQALLLLYTIARKLNYTFENYRLVPMGSFSRIERLQGDKGTYELYGSGDLHFGRLLHNRRFDYAMVFFLDCLRQIMEHVKAIDREVDFPHTIVKDKIGETSIKLGFTQEETWTRALRHVLLALKILLKWATNS</sequence>
<dbReference type="Pfam" id="PF17675">
    <property type="entry name" value="APG6_N"/>
    <property type="match status" value="1"/>
</dbReference>
<dbReference type="GO" id="GO:0000423">
    <property type="term" value="P:mitophagy"/>
    <property type="evidence" value="ECO:0007669"/>
    <property type="project" value="TreeGrafter"/>
</dbReference>
<dbReference type="Proteomes" id="UP000027195">
    <property type="component" value="Unassembled WGS sequence"/>
</dbReference>
<evidence type="ECO:0000313" key="6">
    <source>
        <dbReference type="EMBL" id="KDQ07199.1"/>
    </source>
</evidence>
<dbReference type="OrthoDB" id="20368at2759"/>
<keyword evidence="7" id="KW-1185">Reference proteome</keyword>
<feature type="coiled-coil region" evidence="2">
    <location>
        <begin position="290"/>
        <end position="338"/>
    </location>
</feature>
<dbReference type="PANTHER" id="PTHR12768">
    <property type="entry name" value="BECLIN 1"/>
    <property type="match status" value="1"/>
</dbReference>
<dbReference type="EMBL" id="KL198113">
    <property type="protein sequence ID" value="KDQ07199.1"/>
    <property type="molecule type" value="Genomic_DNA"/>
</dbReference>
<feature type="domain" description="Atg6/beclin coiled-coil" evidence="5">
    <location>
        <begin position="236"/>
        <end position="367"/>
    </location>
</feature>
<evidence type="ECO:0000259" key="5">
    <source>
        <dbReference type="Pfam" id="PF17675"/>
    </source>
</evidence>
<evidence type="ECO:0000256" key="2">
    <source>
        <dbReference type="SAM" id="Coils"/>
    </source>
</evidence>
<feature type="domain" description="Atg6 BARA" evidence="4">
    <location>
        <begin position="370"/>
        <end position="544"/>
    </location>
</feature>
<proteinExistence type="inferred from homology"/>
<organism evidence="6 7">
    <name type="scientific">Botryobasidium botryosum (strain FD-172 SS1)</name>
    <dbReference type="NCBI Taxonomy" id="930990"/>
    <lineage>
        <taxon>Eukaryota</taxon>
        <taxon>Fungi</taxon>
        <taxon>Dikarya</taxon>
        <taxon>Basidiomycota</taxon>
        <taxon>Agaricomycotina</taxon>
        <taxon>Agaricomycetes</taxon>
        <taxon>Cantharellales</taxon>
        <taxon>Botryobasidiaceae</taxon>
        <taxon>Botryobasidium</taxon>
    </lineage>
</organism>
<evidence type="ECO:0000256" key="1">
    <source>
        <dbReference type="ARBA" id="ARBA00005965"/>
    </source>
</evidence>
<comment type="similarity">
    <text evidence="1">Belongs to the beclin family.</text>
</comment>
<dbReference type="PANTHER" id="PTHR12768:SF4">
    <property type="entry name" value="BECLIN-1"/>
    <property type="match status" value="1"/>
</dbReference>
<name>A0A067LVK8_BOTB1</name>
<accession>A0A067LVK8</accession>
<dbReference type="GO" id="GO:0030674">
    <property type="term" value="F:protein-macromolecule adaptor activity"/>
    <property type="evidence" value="ECO:0007669"/>
    <property type="project" value="TreeGrafter"/>
</dbReference>
<dbReference type="GO" id="GO:0000407">
    <property type="term" value="C:phagophore assembly site"/>
    <property type="evidence" value="ECO:0007669"/>
    <property type="project" value="TreeGrafter"/>
</dbReference>
<dbReference type="Pfam" id="PF04111">
    <property type="entry name" value="APG6"/>
    <property type="match status" value="1"/>
</dbReference>
<evidence type="ECO:0000256" key="3">
    <source>
        <dbReference type="SAM" id="MobiDB-lite"/>
    </source>
</evidence>
<evidence type="ECO:0000259" key="4">
    <source>
        <dbReference type="Pfam" id="PF04111"/>
    </source>
</evidence>
<protein>
    <submittedName>
        <fullName evidence="6">Uncharacterized protein</fullName>
    </submittedName>
</protein>
<dbReference type="AlphaFoldDB" id="A0A067LVK8"/>
<dbReference type="InterPro" id="IPR007243">
    <property type="entry name" value="Atg6/Beclin"/>
</dbReference>
<dbReference type="STRING" id="930990.A0A067LVK8"/>
<dbReference type="InterPro" id="IPR038274">
    <property type="entry name" value="Atg6/Beclin_C_sf"/>
</dbReference>
<dbReference type="GO" id="GO:0034271">
    <property type="term" value="C:phosphatidylinositol 3-kinase complex, class III, type I"/>
    <property type="evidence" value="ECO:0007669"/>
    <property type="project" value="TreeGrafter"/>
</dbReference>
<feature type="compositionally biased region" description="Low complexity" evidence="3">
    <location>
        <begin position="92"/>
        <end position="108"/>
    </location>
</feature>
<dbReference type="GO" id="GO:0034272">
    <property type="term" value="C:phosphatidylinositol 3-kinase complex, class III, type II"/>
    <property type="evidence" value="ECO:0007669"/>
    <property type="project" value="TreeGrafter"/>
</dbReference>
<dbReference type="GO" id="GO:0000045">
    <property type="term" value="P:autophagosome assembly"/>
    <property type="evidence" value="ECO:0007669"/>
    <property type="project" value="TreeGrafter"/>
</dbReference>
<dbReference type="InParanoid" id="A0A067LVK8"/>
<dbReference type="Gene3D" id="1.10.418.40">
    <property type="entry name" value="Autophagy protein 6/Beclin 1"/>
    <property type="match status" value="1"/>
</dbReference>
<dbReference type="GO" id="GO:0006995">
    <property type="term" value="P:cellular response to nitrogen starvation"/>
    <property type="evidence" value="ECO:0007669"/>
    <property type="project" value="TreeGrafter"/>
</dbReference>